<dbReference type="GO" id="GO:0005743">
    <property type="term" value="C:mitochondrial inner membrane"/>
    <property type="evidence" value="ECO:0007669"/>
    <property type="project" value="UniProtKB-SubCell"/>
</dbReference>
<dbReference type="InterPro" id="IPR004217">
    <property type="entry name" value="Tim10-like"/>
</dbReference>
<dbReference type="OrthoDB" id="274922at2759"/>
<dbReference type="EMBL" id="KE346369">
    <property type="protein sequence ID" value="KJE95402.1"/>
    <property type="molecule type" value="Genomic_DNA"/>
</dbReference>
<accession>A0A0D2VVB0</accession>
<keyword evidence="5 9" id="KW-0653">Protein transport</keyword>
<keyword evidence="7 9" id="KW-0496">Mitochondrion</keyword>
<evidence type="ECO:0000256" key="4">
    <source>
        <dbReference type="ARBA" id="ARBA00022833"/>
    </source>
</evidence>
<dbReference type="GO" id="GO:0046872">
    <property type="term" value="F:metal ion binding"/>
    <property type="evidence" value="ECO:0007669"/>
    <property type="project" value="UniProtKB-KW"/>
</dbReference>
<comment type="function">
    <text evidence="9">Mitochondrial intermembrane chaperone that participates in the import and insertion of some multi-pass transmembrane proteins into the mitochondrial inner membrane. Also required for the transfer of beta-barrel precursors from the TOM complex to the sorting and assembly machinery (SAM complex) of the outer membrane. Acts as a chaperone-like protein that protects the hydrophobic precursors from aggregation and guide them through the mitochondrial intermembrane space.</text>
</comment>
<dbReference type="STRING" id="595528.A0A0D2VVB0"/>
<keyword evidence="9" id="KW-0999">Mitochondrion inner membrane</keyword>
<evidence type="ECO:0000256" key="3">
    <source>
        <dbReference type="ARBA" id="ARBA00022723"/>
    </source>
</evidence>
<dbReference type="InParanoid" id="A0A0D2VVB0"/>
<evidence type="ECO:0000256" key="1">
    <source>
        <dbReference type="ARBA" id="ARBA00006720"/>
    </source>
</evidence>
<dbReference type="PANTHER" id="PTHR11038:SF16">
    <property type="entry name" value="MITOCHONDRIAL IMPORT INNER MEMBRANE TRANSLOCASE SUBUNIT TIM10"/>
    <property type="match status" value="1"/>
</dbReference>
<dbReference type="GO" id="GO:0045039">
    <property type="term" value="P:protein insertion into mitochondrial inner membrane"/>
    <property type="evidence" value="ECO:0007669"/>
    <property type="project" value="TreeGrafter"/>
</dbReference>
<dbReference type="PANTHER" id="PTHR11038">
    <property type="entry name" value="MITOCHONDRIAL IMPORT INNER MEMBRANE TRANSLOCASE SUBUNIT TIM10"/>
    <property type="match status" value="1"/>
</dbReference>
<dbReference type="InterPro" id="IPR035427">
    <property type="entry name" value="Tim10-like_dom_sf"/>
</dbReference>
<protein>
    <recommendedName>
        <fullName evidence="9">Mitochondrial import inner membrane translocase subunit</fullName>
    </recommendedName>
</protein>
<evidence type="ECO:0000259" key="11">
    <source>
        <dbReference type="Pfam" id="PF02953"/>
    </source>
</evidence>
<name>A0A0D2VVB0_CAPO3</name>
<dbReference type="PhylomeDB" id="A0A0D2VVB0"/>
<comment type="domain">
    <text evidence="9">The twin CX3C motif contains 4 conserved Cys residues that form 2 disulfide bonds in the mitochondrial intermembrane space.</text>
</comment>
<dbReference type="Pfam" id="PF02953">
    <property type="entry name" value="zf-Tim10_DDP"/>
    <property type="match status" value="1"/>
</dbReference>
<keyword evidence="2 9" id="KW-0813">Transport</keyword>
<evidence type="ECO:0000256" key="5">
    <source>
        <dbReference type="ARBA" id="ARBA00022927"/>
    </source>
</evidence>
<organism evidence="12 13">
    <name type="scientific">Capsaspora owczarzaki (strain ATCC 30864)</name>
    <dbReference type="NCBI Taxonomy" id="595528"/>
    <lineage>
        <taxon>Eukaryota</taxon>
        <taxon>Filasterea</taxon>
        <taxon>Capsaspora</taxon>
    </lineage>
</organism>
<reference evidence="13" key="1">
    <citation type="submission" date="2011-02" db="EMBL/GenBank/DDBJ databases">
        <title>The Genome Sequence of Capsaspora owczarzaki ATCC 30864.</title>
        <authorList>
            <person name="Russ C."/>
            <person name="Cuomo C."/>
            <person name="Burger G."/>
            <person name="Gray M.W."/>
            <person name="Holland P.W.H."/>
            <person name="King N."/>
            <person name="Lang F.B.F."/>
            <person name="Roger A.J."/>
            <person name="Ruiz-Trillo I."/>
            <person name="Young S.K."/>
            <person name="Zeng Q."/>
            <person name="Gargeya S."/>
            <person name="Alvarado L."/>
            <person name="Berlin A."/>
            <person name="Chapman S.B."/>
            <person name="Chen Z."/>
            <person name="Freedman E."/>
            <person name="Gellesch M."/>
            <person name="Goldberg J."/>
            <person name="Griggs A."/>
            <person name="Gujja S."/>
            <person name="Heilman E."/>
            <person name="Heiman D."/>
            <person name="Howarth C."/>
            <person name="Mehta T."/>
            <person name="Neiman D."/>
            <person name="Pearson M."/>
            <person name="Roberts A."/>
            <person name="Saif S."/>
            <person name="Shea T."/>
            <person name="Shenoy N."/>
            <person name="Sisk P."/>
            <person name="Stolte C."/>
            <person name="Sykes S."/>
            <person name="White J."/>
            <person name="Yandava C."/>
            <person name="Haas B."/>
            <person name="Nusbaum C."/>
            <person name="Birren B."/>
        </authorList>
    </citation>
    <scope>NUCLEOTIDE SEQUENCE</scope>
    <source>
        <strain evidence="13">ATCC 30864</strain>
    </source>
</reference>
<keyword evidence="8 9" id="KW-1015">Disulfide bond</keyword>
<feature type="domain" description="Tim10-like" evidence="11">
    <location>
        <begin position="23"/>
        <end position="85"/>
    </location>
</feature>
<evidence type="ECO:0000256" key="6">
    <source>
        <dbReference type="ARBA" id="ARBA00023010"/>
    </source>
</evidence>
<sequence length="99" mass="10845">MNRLRGNSGPTQQQQFQQQQALAMAEQELEAFSDLFSRMTHGCWTKCIANNYADGSLAKGETVCIDRCVAKFAEVHTRIGQSLAEMQQAQQGAAPAAPQ</sequence>
<comment type="subunit">
    <text evidence="9">Heterohexamer.</text>
</comment>
<keyword evidence="9" id="KW-0143">Chaperone</keyword>
<feature type="region of interest" description="Disordered" evidence="10">
    <location>
        <begin position="1"/>
        <end position="20"/>
    </location>
</feature>
<dbReference type="eggNOG" id="KOG3480">
    <property type="taxonomic scope" value="Eukaryota"/>
</dbReference>
<dbReference type="Gene3D" id="1.10.287.810">
    <property type="entry name" value="Mitochondrial import inner membrane translocase subunit tim13 like domains"/>
    <property type="match status" value="1"/>
</dbReference>
<keyword evidence="6 9" id="KW-0811">Translocation</keyword>
<comment type="subcellular location">
    <subcellularLocation>
        <location evidence="9">Mitochondrion inner membrane</location>
        <topology evidence="9">Peripheral membrane protein</topology>
        <orientation evidence="9">Intermembrane side</orientation>
    </subcellularLocation>
</comment>
<evidence type="ECO:0000256" key="7">
    <source>
        <dbReference type="ARBA" id="ARBA00023128"/>
    </source>
</evidence>
<dbReference type="OMA" id="VGENMQK"/>
<dbReference type="AlphaFoldDB" id="A0A0D2VVB0"/>
<evidence type="ECO:0000313" key="13">
    <source>
        <dbReference type="Proteomes" id="UP000008743"/>
    </source>
</evidence>
<dbReference type="Proteomes" id="UP000008743">
    <property type="component" value="Unassembled WGS sequence"/>
</dbReference>
<evidence type="ECO:0000256" key="10">
    <source>
        <dbReference type="SAM" id="MobiDB-lite"/>
    </source>
</evidence>
<keyword evidence="3" id="KW-0479">Metal-binding</keyword>
<dbReference type="GO" id="GO:0015031">
    <property type="term" value="P:protein transport"/>
    <property type="evidence" value="ECO:0007669"/>
    <property type="project" value="UniProtKB-KW"/>
</dbReference>
<proteinExistence type="inferred from homology"/>
<evidence type="ECO:0000256" key="2">
    <source>
        <dbReference type="ARBA" id="ARBA00022448"/>
    </source>
</evidence>
<evidence type="ECO:0000313" key="12">
    <source>
        <dbReference type="EMBL" id="KJE95402.1"/>
    </source>
</evidence>
<keyword evidence="13" id="KW-1185">Reference proteome</keyword>
<dbReference type="RefSeq" id="XP_004345446.1">
    <property type="nucleotide sequence ID" value="XM_004345396.2"/>
</dbReference>
<keyword evidence="4" id="KW-0862">Zinc</keyword>
<evidence type="ECO:0000256" key="8">
    <source>
        <dbReference type="ARBA" id="ARBA00023157"/>
    </source>
</evidence>
<keyword evidence="9" id="KW-0472">Membrane</keyword>
<evidence type="ECO:0000256" key="9">
    <source>
        <dbReference type="RuleBase" id="RU367043"/>
    </source>
</evidence>
<comment type="similarity">
    <text evidence="1 9">Belongs to the small Tim family.</text>
</comment>
<dbReference type="FunCoup" id="A0A0D2VVB0">
    <property type="interactions" value="240"/>
</dbReference>
<dbReference type="SUPFAM" id="SSF144122">
    <property type="entry name" value="Tim10-like"/>
    <property type="match status" value="1"/>
</dbReference>
<gene>
    <name evidence="12" type="ORF">CAOG_005856</name>
</gene>